<keyword evidence="11" id="KW-1185">Reference proteome</keyword>
<feature type="domain" description="ArnT-like N-terminal" evidence="9">
    <location>
        <begin position="118"/>
        <end position="213"/>
    </location>
</feature>
<dbReference type="Pfam" id="PF02366">
    <property type="entry name" value="PMT"/>
    <property type="match status" value="1"/>
</dbReference>
<evidence type="ECO:0000256" key="7">
    <source>
        <dbReference type="ARBA" id="ARBA00023136"/>
    </source>
</evidence>
<evidence type="ECO:0000256" key="5">
    <source>
        <dbReference type="ARBA" id="ARBA00022692"/>
    </source>
</evidence>
<keyword evidence="3 10" id="KW-0328">Glycosyltransferase</keyword>
<dbReference type="InterPro" id="IPR003342">
    <property type="entry name" value="ArnT-like_N"/>
</dbReference>
<keyword evidence="7 8" id="KW-0472">Membrane</keyword>
<sequence length="525" mass="56177">MTVLELVRETPPPVVTPPRKDRTDFTIAVGLTTLVLALLAWNITGFPTASDDEGTYLAQAWAVQNGQGLAHYTYWYDHPPLAWIQLAAFSWLPAWVAPSLLAVAAGRIAMLPLQAAGLLLVYVVGRRIGLPRWAAAVGLLTYGLSPLFLTMGRQIYLDSFAVVWILAALALALSPRKHLWHYAAAGAAAAIGVLSKETILVILPAVLVAMWQNTARSTTRPWAFGAFASGLVLVGCFYPLYALLRGELFPGEGHVSLFGAIQFQLGSRSGSGSIFAAGSGANELLHSWLYYDSVLLVAGSVATVAGLFLRRLRPVTVAGAILIAVALRPGGYLPAMYVVQVLPFFAIAIAGVLAFVFARISAWGKPAPDATGSTGARARRWATPAAAALALVLVAVVVAPRWYIGDRRALTANDNAAYVEAAHYLRAQPPSTVVVDDVLWLDCVNAGYPSDRVIWFYKLDLDSEVAARLPGGWRDVDYIVSTPAVRQDPGTLPTVTALLRNSTVIASFGPADGLIEIRRVNKESA</sequence>
<keyword evidence="6 8" id="KW-1133">Transmembrane helix</keyword>
<keyword evidence="5 8" id="KW-0812">Transmembrane</keyword>
<evidence type="ECO:0000256" key="6">
    <source>
        <dbReference type="ARBA" id="ARBA00022989"/>
    </source>
</evidence>
<accession>A0ABS5YPK4</accession>
<dbReference type="GO" id="GO:0016757">
    <property type="term" value="F:glycosyltransferase activity"/>
    <property type="evidence" value="ECO:0007669"/>
    <property type="project" value="UniProtKB-KW"/>
</dbReference>
<dbReference type="InterPro" id="IPR050297">
    <property type="entry name" value="LipidA_mod_glycosyltrf_83"/>
</dbReference>
<feature type="transmembrane region" description="Helical" evidence="8">
    <location>
        <begin position="381"/>
        <end position="403"/>
    </location>
</feature>
<evidence type="ECO:0000313" key="11">
    <source>
        <dbReference type="Proteomes" id="UP001519654"/>
    </source>
</evidence>
<reference evidence="10 11" key="1">
    <citation type="submission" date="2021-06" db="EMBL/GenBank/DDBJ databases">
        <title>Actinoplanes lichenicola sp. nov., and Actinoplanes ovalisporus sp. nov., isolated from lichen in Thailand.</title>
        <authorList>
            <person name="Saeng-In P."/>
            <person name="Kanchanasin P."/>
            <person name="Yuki M."/>
            <person name="Kudo T."/>
            <person name="Ohkuma M."/>
            <person name="Phongsopitanun W."/>
            <person name="Tanasupawat S."/>
        </authorList>
    </citation>
    <scope>NUCLEOTIDE SEQUENCE [LARGE SCALE GENOMIC DNA]</scope>
    <source>
        <strain evidence="10 11">NBRC 110975</strain>
    </source>
</reference>
<feature type="transmembrane region" description="Helical" evidence="8">
    <location>
        <begin position="222"/>
        <end position="241"/>
    </location>
</feature>
<evidence type="ECO:0000256" key="1">
    <source>
        <dbReference type="ARBA" id="ARBA00004651"/>
    </source>
</evidence>
<evidence type="ECO:0000256" key="8">
    <source>
        <dbReference type="SAM" id="Phobius"/>
    </source>
</evidence>
<keyword evidence="4 10" id="KW-0808">Transferase</keyword>
<evidence type="ECO:0000256" key="3">
    <source>
        <dbReference type="ARBA" id="ARBA00022676"/>
    </source>
</evidence>
<evidence type="ECO:0000256" key="4">
    <source>
        <dbReference type="ARBA" id="ARBA00022679"/>
    </source>
</evidence>
<comment type="caution">
    <text evidence="10">The sequence shown here is derived from an EMBL/GenBank/DDBJ whole genome shotgun (WGS) entry which is preliminary data.</text>
</comment>
<feature type="transmembrane region" description="Helical" evidence="8">
    <location>
        <begin position="25"/>
        <end position="43"/>
    </location>
</feature>
<organism evidence="10 11">
    <name type="scientific">Paractinoplanes bogorensis</name>
    <dbReference type="NCBI Taxonomy" id="1610840"/>
    <lineage>
        <taxon>Bacteria</taxon>
        <taxon>Bacillati</taxon>
        <taxon>Actinomycetota</taxon>
        <taxon>Actinomycetes</taxon>
        <taxon>Micromonosporales</taxon>
        <taxon>Micromonosporaceae</taxon>
        <taxon>Paractinoplanes</taxon>
    </lineage>
</organism>
<dbReference type="PANTHER" id="PTHR33908:SF11">
    <property type="entry name" value="MEMBRANE PROTEIN"/>
    <property type="match status" value="1"/>
</dbReference>
<dbReference type="EC" id="2.4.-.-" evidence="10"/>
<evidence type="ECO:0000256" key="2">
    <source>
        <dbReference type="ARBA" id="ARBA00022475"/>
    </source>
</evidence>
<feature type="transmembrane region" description="Helical" evidence="8">
    <location>
        <begin position="179"/>
        <end position="210"/>
    </location>
</feature>
<dbReference type="RefSeq" id="WP_215788472.1">
    <property type="nucleotide sequence ID" value="NZ_JAHKKG010000005.1"/>
</dbReference>
<feature type="transmembrane region" description="Helical" evidence="8">
    <location>
        <begin position="155"/>
        <end position="173"/>
    </location>
</feature>
<feature type="transmembrane region" description="Helical" evidence="8">
    <location>
        <begin position="341"/>
        <end position="360"/>
    </location>
</feature>
<proteinExistence type="predicted"/>
<feature type="transmembrane region" description="Helical" evidence="8">
    <location>
        <begin position="82"/>
        <end position="101"/>
    </location>
</feature>
<dbReference type="Proteomes" id="UP001519654">
    <property type="component" value="Unassembled WGS sequence"/>
</dbReference>
<dbReference type="PANTHER" id="PTHR33908">
    <property type="entry name" value="MANNOSYLTRANSFERASE YKCB-RELATED"/>
    <property type="match status" value="1"/>
</dbReference>
<gene>
    <name evidence="10" type="ORF">KOI35_17240</name>
</gene>
<feature type="transmembrane region" description="Helical" evidence="8">
    <location>
        <begin position="108"/>
        <end position="124"/>
    </location>
</feature>
<dbReference type="EMBL" id="JAHKKG010000005">
    <property type="protein sequence ID" value="MBU2665251.1"/>
    <property type="molecule type" value="Genomic_DNA"/>
</dbReference>
<comment type="subcellular location">
    <subcellularLocation>
        <location evidence="1">Cell membrane</location>
        <topology evidence="1">Multi-pass membrane protein</topology>
    </subcellularLocation>
</comment>
<feature type="transmembrane region" description="Helical" evidence="8">
    <location>
        <begin position="130"/>
        <end position="148"/>
    </location>
</feature>
<feature type="transmembrane region" description="Helical" evidence="8">
    <location>
        <begin position="288"/>
        <end position="308"/>
    </location>
</feature>
<evidence type="ECO:0000259" key="9">
    <source>
        <dbReference type="Pfam" id="PF02366"/>
    </source>
</evidence>
<keyword evidence="2" id="KW-1003">Cell membrane</keyword>
<evidence type="ECO:0000313" key="10">
    <source>
        <dbReference type="EMBL" id="MBU2665251.1"/>
    </source>
</evidence>
<name>A0ABS5YPK4_9ACTN</name>
<protein>
    <submittedName>
        <fullName evidence="10">Glycosyltransferase family 39 protein</fullName>
        <ecNumber evidence="10">2.4.-.-</ecNumber>
    </submittedName>
</protein>